<dbReference type="OrthoDB" id="9764804at2"/>
<comment type="caution">
    <text evidence="1">The sequence shown here is derived from an EMBL/GenBank/DDBJ whole genome shotgun (WGS) entry which is preliminary data.</text>
</comment>
<gene>
    <name evidence="1" type="ORF">DNU06_06875</name>
</gene>
<dbReference type="Proteomes" id="UP000249248">
    <property type="component" value="Unassembled WGS sequence"/>
</dbReference>
<keyword evidence="2" id="KW-1185">Reference proteome</keyword>
<evidence type="ECO:0000313" key="2">
    <source>
        <dbReference type="Proteomes" id="UP000249248"/>
    </source>
</evidence>
<dbReference type="RefSeq" id="WP_111062505.1">
    <property type="nucleotide sequence ID" value="NZ_JBHUCU010000027.1"/>
</dbReference>
<dbReference type="AlphaFoldDB" id="A0A2W1NDP7"/>
<protein>
    <submittedName>
        <fullName evidence="1">Uncharacterized protein</fullName>
    </submittedName>
</protein>
<accession>A0A2W1NDP7</accession>
<organism evidence="1 2">
    <name type="scientific">Putridiphycobacter roseus</name>
    <dbReference type="NCBI Taxonomy" id="2219161"/>
    <lineage>
        <taxon>Bacteria</taxon>
        <taxon>Pseudomonadati</taxon>
        <taxon>Bacteroidota</taxon>
        <taxon>Flavobacteriia</taxon>
        <taxon>Flavobacteriales</taxon>
        <taxon>Crocinitomicaceae</taxon>
        <taxon>Putridiphycobacter</taxon>
    </lineage>
</organism>
<proteinExistence type="predicted"/>
<dbReference type="EMBL" id="QKSB01000003">
    <property type="protein sequence ID" value="PZE17545.1"/>
    <property type="molecule type" value="Genomic_DNA"/>
</dbReference>
<evidence type="ECO:0000313" key="1">
    <source>
        <dbReference type="EMBL" id="PZE17545.1"/>
    </source>
</evidence>
<sequence length="219" mass="24889">MKLLIPFMLLAFSAHTQIQSDTGTVFINGRDSIQLRGAFGGARIYIKQVNGNWEWKTLYFDEKDQNGKINIHTKKPVNTIHSFMPYGGLISKDSIYYMVGMLSTFQYQGVILRSNNKGKDWKIYICDAFNSSLKARGLSFITNEIGFAFYGNQDVLGVSINNGKDWLTYAYKDGEIKVEKNNVRIEAKTFKINGLFGGVEGKYSMDKGETWIDFKAKSY</sequence>
<reference evidence="1 2" key="1">
    <citation type="submission" date="2018-06" db="EMBL/GenBank/DDBJ databases">
        <title>The draft genome sequence of Crocinitomix sp. SM1701.</title>
        <authorList>
            <person name="Zhang X."/>
        </authorList>
    </citation>
    <scope>NUCLEOTIDE SEQUENCE [LARGE SCALE GENOMIC DNA]</scope>
    <source>
        <strain evidence="1 2">SM1701</strain>
    </source>
</reference>
<name>A0A2W1NDP7_9FLAO</name>
<dbReference type="SUPFAM" id="SSF110296">
    <property type="entry name" value="Oligoxyloglucan reducing end-specific cellobiohydrolase"/>
    <property type="match status" value="1"/>
</dbReference>